<organism evidence="13 14">
    <name type="scientific">Streptomyces albospinus</name>
    <dbReference type="NCBI Taxonomy" id="285515"/>
    <lineage>
        <taxon>Bacteria</taxon>
        <taxon>Bacillati</taxon>
        <taxon>Actinomycetota</taxon>
        <taxon>Actinomycetes</taxon>
        <taxon>Kitasatosporales</taxon>
        <taxon>Streptomycetaceae</taxon>
        <taxon>Streptomyces</taxon>
    </lineage>
</organism>
<evidence type="ECO:0000256" key="3">
    <source>
        <dbReference type="ARBA" id="ARBA00022676"/>
    </source>
</evidence>
<feature type="region of interest" description="Disordered" evidence="9">
    <location>
        <begin position="1"/>
        <end position="21"/>
    </location>
</feature>
<evidence type="ECO:0000256" key="8">
    <source>
        <dbReference type="ARBA" id="ARBA00049902"/>
    </source>
</evidence>
<evidence type="ECO:0000256" key="5">
    <source>
        <dbReference type="ARBA" id="ARBA00022801"/>
    </source>
</evidence>
<keyword evidence="4" id="KW-0808">Transferase</keyword>
<dbReference type="EMBL" id="BMRP01000018">
    <property type="protein sequence ID" value="GGU77672.1"/>
    <property type="molecule type" value="Genomic_DNA"/>
</dbReference>
<keyword evidence="1" id="KW-0121">Carboxypeptidase</keyword>
<keyword evidence="10" id="KW-0812">Transmembrane</keyword>
<keyword evidence="5" id="KW-0378">Hydrolase</keyword>
<feature type="compositionally biased region" description="Gly residues" evidence="9">
    <location>
        <begin position="718"/>
        <end position="756"/>
    </location>
</feature>
<dbReference type="RefSeq" id="WP_189303364.1">
    <property type="nucleotide sequence ID" value="NZ_BMRP01000018.1"/>
</dbReference>
<dbReference type="SUPFAM" id="SSF53955">
    <property type="entry name" value="Lysozyme-like"/>
    <property type="match status" value="1"/>
</dbReference>
<evidence type="ECO:0000256" key="4">
    <source>
        <dbReference type="ARBA" id="ARBA00022679"/>
    </source>
</evidence>
<keyword evidence="10" id="KW-1133">Transmembrane helix</keyword>
<evidence type="ECO:0000256" key="2">
    <source>
        <dbReference type="ARBA" id="ARBA00022670"/>
    </source>
</evidence>
<dbReference type="InterPro" id="IPR001264">
    <property type="entry name" value="Glyco_trans_51"/>
</dbReference>
<reference evidence="14" key="1">
    <citation type="journal article" date="2019" name="Int. J. Syst. Evol. Microbiol.">
        <title>The Global Catalogue of Microorganisms (GCM) 10K type strain sequencing project: providing services to taxonomists for standard genome sequencing and annotation.</title>
        <authorList>
            <consortium name="The Broad Institute Genomics Platform"/>
            <consortium name="The Broad Institute Genome Sequencing Center for Infectious Disease"/>
            <person name="Wu L."/>
            <person name="Ma J."/>
        </authorList>
    </citation>
    <scope>NUCLEOTIDE SEQUENCE [LARGE SCALE GENOMIC DNA]</scope>
    <source>
        <strain evidence="14">JCM 3399</strain>
    </source>
</reference>
<name>A0ABQ2VE24_9ACTN</name>
<feature type="compositionally biased region" description="Low complexity" evidence="9">
    <location>
        <begin position="689"/>
        <end position="717"/>
    </location>
</feature>
<dbReference type="InterPro" id="IPR001460">
    <property type="entry name" value="PCN-bd_Tpept"/>
</dbReference>
<evidence type="ECO:0000259" key="11">
    <source>
        <dbReference type="Pfam" id="PF00905"/>
    </source>
</evidence>
<dbReference type="Pfam" id="PF00912">
    <property type="entry name" value="Transgly"/>
    <property type="match status" value="1"/>
</dbReference>
<dbReference type="Gene3D" id="3.40.710.10">
    <property type="entry name" value="DD-peptidase/beta-lactamase superfamily"/>
    <property type="match status" value="1"/>
</dbReference>
<gene>
    <name evidence="13" type="ORF">GCM10010211_49500</name>
</gene>
<dbReference type="SUPFAM" id="SSF56601">
    <property type="entry name" value="beta-lactamase/transpeptidase-like"/>
    <property type="match status" value="1"/>
</dbReference>
<evidence type="ECO:0000259" key="12">
    <source>
        <dbReference type="Pfam" id="PF00912"/>
    </source>
</evidence>
<evidence type="ECO:0000256" key="10">
    <source>
        <dbReference type="SAM" id="Phobius"/>
    </source>
</evidence>
<feature type="region of interest" description="Disordered" evidence="9">
    <location>
        <begin position="652"/>
        <end position="766"/>
    </location>
</feature>
<evidence type="ECO:0000256" key="1">
    <source>
        <dbReference type="ARBA" id="ARBA00022645"/>
    </source>
</evidence>
<dbReference type="InterPro" id="IPR036950">
    <property type="entry name" value="PBP_transglycosylase"/>
</dbReference>
<protein>
    <submittedName>
        <fullName evidence="13">Penicillin-binding protein</fullName>
    </submittedName>
</protein>
<feature type="compositionally biased region" description="Pro residues" evidence="9">
    <location>
        <begin position="668"/>
        <end position="688"/>
    </location>
</feature>
<keyword evidence="10" id="KW-0472">Membrane</keyword>
<keyword evidence="2" id="KW-0645">Protease</keyword>
<dbReference type="InterPro" id="IPR023346">
    <property type="entry name" value="Lysozyme-like_dom_sf"/>
</dbReference>
<dbReference type="Proteomes" id="UP000654471">
    <property type="component" value="Unassembled WGS sequence"/>
</dbReference>
<evidence type="ECO:0000313" key="14">
    <source>
        <dbReference type="Proteomes" id="UP000654471"/>
    </source>
</evidence>
<feature type="transmembrane region" description="Helical" evidence="10">
    <location>
        <begin position="35"/>
        <end position="57"/>
    </location>
</feature>
<keyword evidence="14" id="KW-1185">Reference proteome</keyword>
<comment type="catalytic activity">
    <reaction evidence="8">
        <text>[GlcNAc-(1-&gt;4)-Mur2Ac(oyl-L-Ala-gamma-D-Glu-L-Lys-D-Ala-D-Ala)](n)-di-trans,octa-cis-undecaprenyl diphosphate + beta-D-GlcNAc-(1-&gt;4)-Mur2Ac(oyl-L-Ala-gamma-D-Glu-L-Lys-D-Ala-D-Ala)-di-trans,octa-cis-undecaprenyl diphosphate = [GlcNAc-(1-&gt;4)-Mur2Ac(oyl-L-Ala-gamma-D-Glu-L-Lys-D-Ala-D-Ala)](n+1)-di-trans,octa-cis-undecaprenyl diphosphate + di-trans,octa-cis-undecaprenyl diphosphate + H(+)</text>
        <dbReference type="Rhea" id="RHEA:23708"/>
        <dbReference type="Rhea" id="RHEA-COMP:9602"/>
        <dbReference type="Rhea" id="RHEA-COMP:9603"/>
        <dbReference type="ChEBI" id="CHEBI:15378"/>
        <dbReference type="ChEBI" id="CHEBI:58405"/>
        <dbReference type="ChEBI" id="CHEBI:60033"/>
        <dbReference type="ChEBI" id="CHEBI:78435"/>
        <dbReference type="EC" id="2.4.99.28"/>
    </reaction>
</comment>
<evidence type="ECO:0000256" key="7">
    <source>
        <dbReference type="ARBA" id="ARBA00034000"/>
    </source>
</evidence>
<dbReference type="PANTHER" id="PTHR32282:SF34">
    <property type="entry name" value="PENICILLIN-BINDING PROTEIN 1A"/>
    <property type="match status" value="1"/>
</dbReference>
<dbReference type="Pfam" id="PF00905">
    <property type="entry name" value="Transpeptidase"/>
    <property type="match status" value="1"/>
</dbReference>
<dbReference type="InterPro" id="IPR050396">
    <property type="entry name" value="Glycosyltr_51/Transpeptidase"/>
</dbReference>
<dbReference type="PANTHER" id="PTHR32282">
    <property type="entry name" value="BINDING PROTEIN TRANSPEPTIDASE, PUTATIVE-RELATED"/>
    <property type="match status" value="1"/>
</dbReference>
<dbReference type="InterPro" id="IPR012338">
    <property type="entry name" value="Beta-lactam/transpept-like"/>
</dbReference>
<comment type="caution">
    <text evidence="13">The sequence shown here is derived from an EMBL/GenBank/DDBJ whole genome shotgun (WGS) entry which is preliminary data.</text>
</comment>
<feature type="compositionally biased region" description="Low complexity" evidence="9">
    <location>
        <begin position="757"/>
        <end position="766"/>
    </location>
</feature>
<comment type="catalytic activity">
    <reaction evidence="7">
        <text>Preferential cleavage: (Ac)2-L-Lys-D-Ala-|-D-Ala. Also transpeptidation of peptidyl-alanyl moieties that are N-acyl substituents of D-alanine.</text>
        <dbReference type="EC" id="3.4.16.4"/>
    </reaction>
</comment>
<feature type="compositionally biased region" description="Basic residues" evidence="9">
    <location>
        <begin position="9"/>
        <end position="19"/>
    </location>
</feature>
<proteinExistence type="predicted"/>
<dbReference type="Gene3D" id="1.10.3810.10">
    <property type="entry name" value="Biosynthetic peptidoglycan transglycosylase-like"/>
    <property type="match status" value="1"/>
</dbReference>
<evidence type="ECO:0000256" key="9">
    <source>
        <dbReference type="SAM" id="MobiDB-lite"/>
    </source>
</evidence>
<accession>A0ABQ2VE24</accession>
<keyword evidence="6" id="KW-0511">Multifunctional enzyme</keyword>
<keyword evidence="3" id="KW-0328">Glycosyltransferase</keyword>
<evidence type="ECO:0000256" key="6">
    <source>
        <dbReference type="ARBA" id="ARBA00023268"/>
    </source>
</evidence>
<evidence type="ECO:0000313" key="13">
    <source>
        <dbReference type="EMBL" id="GGU77672.1"/>
    </source>
</evidence>
<feature type="domain" description="Glycosyl transferase family 51" evidence="12">
    <location>
        <begin position="78"/>
        <end position="255"/>
    </location>
</feature>
<sequence>MGRADVRRARQGSARRGKPAQKGSGIRRFFTWKKILGAFLGVCLLGILGFIGLYLYVDIPAGNKQAQFQSNVFKYADGSVMARVGQLNRETVPLSRIPKDVQHTFVAAENKTFYQDSGVDLKGTLRGILNTLKGQGKQGGSTITQQYVKNYYLSQEQTVSRKLQEIVISLKVDQKYSKDDILAGYINTSYYGRGAYGIQAAAQAYYGVDVDKLTVSQGAYLASLLQAPNQYDWALASDTGKQLVKERWAYTLNNMVEMKWLSPEERAQQKFEIPKPPKPLPGLTGQTSYLVTEAKKELFAQGVDETEFEAGGWTVTLGIEKDKQKALEQAVKRKLTDDLDPKTRSVDADAQLGATSVDPKTGYIVALYGGAGYPKHYTDNATREDYQAASTFKPLILASAMENHAQTQGGVPITPNAIYDGHNRRPVVGGTIPFAPPNEDEHEYGKITVQTATNNSVNAVFAQMGADVGLDKVKQTAVSLGLNGSRMDVKPAMTLGTMGASPLQMAGAYATLDNHGTKVTPTLVVKAVHSTNGSDKSVRLKNPIGDQVLSRRTADTVTSVLTGVVNDGTASDAVKNASYKAAGKTGTSDDNKSAWFVGYTPKLVTAVGMFGEAPSGGAQVSLKGAGGGGRVNGGGYPARVWADYTQSALGDSGAGEFDLETDLGAGVPPTPTPTPSRIPSTTPTPTPSHTPSGTPTPSGSPSSSESGRPTGRPTPTGGTSGPPNGGTNGTGGANGIGGGNGTGGNGTPGGANGTNGGNPVPNNFGG</sequence>
<feature type="domain" description="Penicillin-binding protein transpeptidase" evidence="11">
    <location>
        <begin position="354"/>
        <end position="602"/>
    </location>
</feature>